<comment type="caution">
    <text evidence="2">The sequence shown here is derived from an EMBL/GenBank/DDBJ whole genome shotgun (WGS) entry which is preliminary data.</text>
</comment>
<sequence length="153" mass="17041">MSGRSRSKSAAAAEQQRFVVELKDLGAEYLVSAAQPTLLPASSAPCCPCLHHRRPLPSRSECRQAALWPTLPGACPLQKPPPPDPRAGRAAWPPAPRTCRARKYGFFIYRSRFHVEHRDPYRSDLTMSRTWHGTGIECMEPPIADALRPTLVE</sequence>
<dbReference type="AlphaFoldDB" id="A0A1E5WC31"/>
<gene>
    <name evidence="2" type="ORF">BAE44_0004056</name>
</gene>
<accession>A0A1E5WC31</accession>
<keyword evidence="3" id="KW-1185">Reference proteome</keyword>
<protein>
    <submittedName>
        <fullName evidence="2">Uncharacterized protein</fullName>
    </submittedName>
</protein>
<reference evidence="2 3" key="1">
    <citation type="submission" date="2016-09" db="EMBL/GenBank/DDBJ databases">
        <title>The draft genome of Dichanthelium oligosanthes: A C3 panicoid grass species.</title>
        <authorList>
            <person name="Studer A.J."/>
            <person name="Schnable J.C."/>
            <person name="Brutnell T.P."/>
        </authorList>
    </citation>
    <scope>NUCLEOTIDE SEQUENCE [LARGE SCALE GENOMIC DNA]</scope>
    <source>
        <strain evidence="3">cv. Kellogg 1175</strain>
        <tissue evidence="2">Leaf</tissue>
    </source>
</reference>
<proteinExistence type="predicted"/>
<feature type="region of interest" description="Disordered" evidence="1">
    <location>
        <begin position="74"/>
        <end position="94"/>
    </location>
</feature>
<dbReference type="Proteomes" id="UP000095767">
    <property type="component" value="Unassembled WGS sequence"/>
</dbReference>
<evidence type="ECO:0000313" key="2">
    <source>
        <dbReference type="EMBL" id="OEL34925.1"/>
    </source>
</evidence>
<organism evidence="2 3">
    <name type="scientific">Dichanthelium oligosanthes</name>
    <dbReference type="NCBI Taxonomy" id="888268"/>
    <lineage>
        <taxon>Eukaryota</taxon>
        <taxon>Viridiplantae</taxon>
        <taxon>Streptophyta</taxon>
        <taxon>Embryophyta</taxon>
        <taxon>Tracheophyta</taxon>
        <taxon>Spermatophyta</taxon>
        <taxon>Magnoliopsida</taxon>
        <taxon>Liliopsida</taxon>
        <taxon>Poales</taxon>
        <taxon>Poaceae</taxon>
        <taxon>PACMAD clade</taxon>
        <taxon>Panicoideae</taxon>
        <taxon>Panicodae</taxon>
        <taxon>Paniceae</taxon>
        <taxon>Dichantheliinae</taxon>
        <taxon>Dichanthelium</taxon>
    </lineage>
</organism>
<evidence type="ECO:0000313" key="3">
    <source>
        <dbReference type="Proteomes" id="UP000095767"/>
    </source>
</evidence>
<name>A0A1E5WC31_9POAL</name>
<evidence type="ECO:0000256" key="1">
    <source>
        <dbReference type="SAM" id="MobiDB-lite"/>
    </source>
</evidence>
<dbReference type="EMBL" id="LWDX02013902">
    <property type="protein sequence ID" value="OEL34925.1"/>
    <property type="molecule type" value="Genomic_DNA"/>
</dbReference>